<gene>
    <name evidence="1" type="ORF">MELIAE_LOCUS6656</name>
</gene>
<keyword evidence="2" id="KW-1185">Reference proteome</keyword>
<dbReference type="AlphaFoldDB" id="A0A9P0FI48"/>
<dbReference type="Proteomes" id="UP001154078">
    <property type="component" value="Chromosome 4"/>
</dbReference>
<sequence length="113" mass="13039">MRLLAKVNIRKVFQMRVPLYLTLFMTSLVPLMITAAGTDNIDIWYKAKPFQMNDVSRMGSSISNEKALKLGMSTLHVPIKFMEYILHLNLDFAASGNTFFERKNVFKSSFLRK</sequence>
<proteinExistence type="predicted"/>
<evidence type="ECO:0000313" key="1">
    <source>
        <dbReference type="EMBL" id="CAH0555243.1"/>
    </source>
</evidence>
<protein>
    <submittedName>
        <fullName evidence="1">Uncharacterized protein</fullName>
    </submittedName>
</protein>
<evidence type="ECO:0000313" key="2">
    <source>
        <dbReference type="Proteomes" id="UP001154078"/>
    </source>
</evidence>
<organism evidence="1 2">
    <name type="scientific">Brassicogethes aeneus</name>
    <name type="common">Rape pollen beetle</name>
    <name type="synonym">Meligethes aeneus</name>
    <dbReference type="NCBI Taxonomy" id="1431903"/>
    <lineage>
        <taxon>Eukaryota</taxon>
        <taxon>Metazoa</taxon>
        <taxon>Ecdysozoa</taxon>
        <taxon>Arthropoda</taxon>
        <taxon>Hexapoda</taxon>
        <taxon>Insecta</taxon>
        <taxon>Pterygota</taxon>
        <taxon>Neoptera</taxon>
        <taxon>Endopterygota</taxon>
        <taxon>Coleoptera</taxon>
        <taxon>Polyphaga</taxon>
        <taxon>Cucujiformia</taxon>
        <taxon>Nitidulidae</taxon>
        <taxon>Meligethinae</taxon>
        <taxon>Brassicogethes</taxon>
    </lineage>
</organism>
<reference evidence="1" key="1">
    <citation type="submission" date="2021-12" db="EMBL/GenBank/DDBJ databases">
        <authorList>
            <person name="King R."/>
        </authorList>
    </citation>
    <scope>NUCLEOTIDE SEQUENCE</scope>
</reference>
<dbReference type="EMBL" id="OV121135">
    <property type="protein sequence ID" value="CAH0555243.1"/>
    <property type="molecule type" value="Genomic_DNA"/>
</dbReference>
<name>A0A9P0FI48_BRAAE</name>
<accession>A0A9P0FI48</accession>